<dbReference type="Proteomes" id="UP000828941">
    <property type="component" value="Chromosome 6"/>
</dbReference>
<dbReference type="EMBL" id="CM039431">
    <property type="protein sequence ID" value="KAI4334954.1"/>
    <property type="molecule type" value="Genomic_DNA"/>
</dbReference>
<evidence type="ECO:0000313" key="1">
    <source>
        <dbReference type="EMBL" id="KAI4334954.1"/>
    </source>
</evidence>
<gene>
    <name evidence="1" type="ORF">L6164_013649</name>
</gene>
<sequence>MAGLFRNLRPLGIWDEDDGSVHPNASAGSFNNTGRGTQKISDSKNAGYMAGDGNGAFNQNHFGNVLNNSGFHNAGTQNMMGLINNTGHTNGNGNGSVILGGFNNSTNFG</sequence>
<evidence type="ECO:0000313" key="2">
    <source>
        <dbReference type="Proteomes" id="UP000828941"/>
    </source>
</evidence>
<keyword evidence="2" id="KW-1185">Reference proteome</keyword>
<name>A0ACB9NGW0_BAUVA</name>
<accession>A0ACB9NGW0</accession>
<proteinExistence type="predicted"/>
<reference evidence="1 2" key="1">
    <citation type="journal article" date="2022" name="DNA Res.">
        <title>Chromosomal-level genome assembly of the orchid tree Bauhinia variegata (Leguminosae; Cercidoideae) supports the allotetraploid origin hypothesis of Bauhinia.</title>
        <authorList>
            <person name="Zhong Y."/>
            <person name="Chen Y."/>
            <person name="Zheng D."/>
            <person name="Pang J."/>
            <person name="Liu Y."/>
            <person name="Luo S."/>
            <person name="Meng S."/>
            <person name="Qian L."/>
            <person name="Wei D."/>
            <person name="Dai S."/>
            <person name="Zhou R."/>
        </authorList>
    </citation>
    <scope>NUCLEOTIDE SEQUENCE [LARGE SCALE GENOMIC DNA]</scope>
    <source>
        <strain evidence="1">BV-YZ2020</strain>
    </source>
</reference>
<protein>
    <submittedName>
        <fullName evidence="1">Uncharacterized protein</fullName>
    </submittedName>
</protein>
<comment type="caution">
    <text evidence="1">The sequence shown here is derived from an EMBL/GenBank/DDBJ whole genome shotgun (WGS) entry which is preliminary data.</text>
</comment>
<organism evidence="1 2">
    <name type="scientific">Bauhinia variegata</name>
    <name type="common">Purple orchid tree</name>
    <name type="synonym">Phanera variegata</name>
    <dbReference type="NCBI Taxonomy" id="167791"/>
    <lineage>
        <taxon>Eukaryota</taxon>
        <taxon>Viridiplantae</taxon>
        <taxon>Streptophyta</taxon>
        <taxon>Embryophyta</taxon>
        <taxon>Tracheophyta</taxon>
        <taxon>Spermatophyta</taxon>
        <taxon>Magnoliopsida</taxon>
        <taxon>eudicotyledons</taxon>
        <taxon>Gunneridae</taxon>
        <taxon>Pentapetalae</taxon>
        <taxon>rosids</taxon>
        <taxon>fabids</taxon>
        <taxon>Fabales</taxon>
        <taxon>Fabaceae</taxon>
        <taxon>Cercidoideae</taxon>
        <taxon>Cercideae</taxon>
        <taxon>Bauhiniinae</taxon>
        <taxon>Bauhinia</taxon>
    </lineage>
</organism>